<name>A0ABS3DWW9_9BACI</name>
<dbReference type="Gene3D" id="2.60.120.10">
    <property type="entry name" value="Jelly Rolls"/>
    <property type="match status" value="1"/>
</dbReference>
<dbReference type="CDD" id="cd02223">
    <property type="entry name" value="cupin_Bh2720-like"/>
    <property type="match status" value="1"/>
</dbReference>
<dbReference type="InterPro" id="IPR014710">
    <property type="entry name" value="RmlC-like_jellyroll"/>
</dbReference>
<dbReference type="PANTHER" id="PTHR43346:SF1">
    <property type="entry name" value="QUERCETIN 2,3-DIOXYGENASE-RELATED"/>
    <property type="match status" value="1"/>
</dbReference>
<proteinExistence type="predicted"/>
<dbReference type="InterPro" id="IPR052538">
    <property type="entry name" value="Flavonoid_dioxygenase-like"/>
</dbReference>
<comment type="caution">
    <text evidence="2">The sequence shown here is derived from an EMBL/GenBank/DDBJ whole genome shotgun (WGS) entry which is preliminary data.</text>
</comment>
<accession>A0ABS3DWW9</accession>
<keyword evidence="3" id="KW-1185">Reference proteome</keyword>
<dbReference type="EMBL" id="JAEKJY010000003">
    <property type="protein sequence ID" value="MBN8235829.1"/>
    <property type="molecule type" value="Genomic_DNA"/>
</dbReference>
<evidence type="ECO:0000313" key="3">
    <source>
        <dbReference type="Proteomes" id="UP000663970"/>
    </source>
</evidence>
<evidence type="ECO:0000259" key="1">
    <source>
        <dbReference type="Pfam" id="PF07883"/>
    </source>
</evidence>
<feature type="domain" description="Cupin type-2" evidence="1">
    <location>
        <begin position="175"/>
        <end position="250"/>
    </location>
</feature>
<dbReference type="PANTHER" id="PTHR43346">
    <property type="entry name" value="LIGAND BINDING DOMAIN PROTEIN, PUTATIVE (AFU_ORTHOLOGUE AFUA_6G14370)-RELATED"/>
    <property type="match status" value="1"/>
</dbReference>
<dbReference type="Proteomes" id="UP000663970">
    <property type="component" value="Unassembled WGS sequence"/>
</dbReference>
<dbReference type="InterPro" id="IPR013096">
    <property type="entry name" value="Cupin_2"/>
</dbReference>
<dbReference type="RefSeq" id="WP_206933997.1">
    <property type="nucleotide sequence ID" value="NZ_JAEKJY010000003.1"/>
</dbReference>
<dbReference type="SUPFAM" id="SSF51182">
    <property type="entry name" value="RmlC-like cupins"/>
    <property type="match status" value="1"/>
</dbReference>
<organism evidence="2 3">
    <name type="scientific">Halobacillus kuroshimensis</name>
    <dbReference type="NCBI Taxonomy" id="302481"/>
    <lineage>
        <taxon>Bacteria</taxon>
        <taxon>Bacillati</taxon>
        <taxon>Bacillota</taxon>
        <taxon>Bacilli</taxon>
        <taxon>Bacillales</taxon>
        <taxon>Bacillaceae</taxon>
        <taxon>Halobacillus</taxon>
    </lineage>
</organism>
<dbReference type="InterPro" id="IPR011051">
    <property type="entry name" value="RmlC_Cupin_sf"/>
</dbReference>
<protein>
    <submittedName>
        <fullName evidence="2">Cupin domain-containing protein</fullName>
    </submittedName>
</protein>
<reference evidence="2 3" key="1">
    <citation type="submission" date="2020-12" db="EMBL/GenBank/DDBJ databases">
        <title>Oil enriched cultivation method for isolating marine PHA-producing bacteria.</title>
        <authorList>
            <person name="Zheng W."/>
            <person name="Yu S."/>
            <person name="Huang Y."/>
        </authorList>
    </citation>
    <scope>NUCLEOTIDE SEQUENCE [LARGE SCALE GENOMIC DNA]</scope>
    <source>
        <strain evidence="2 3">SY-2-6</strain>
    </source>
</reference>
<gene>
    <name evidence="2" type="ORF">JF544_11250</name>
</gene>
<sequence length="274" mass="30591">MNRQETTGDILQNSIASKAAAAQFYQRLFSYAPAADQSLIRQAFEKESAVLNEQTVLYTQVTGRQPSLKAAPPAFTTYQDGLQKAYEMKLNHYNYDQQAFRALQGTPCEPCLQRACQSNADEAGRWYRLLNRQEDSGSTVDFGGQPYVLDIEKATVQNDTFRTAIWTGDDLQVTLMSIGVGDDIGLEIHPDVDQFLRLEQGRGKVQIGPEKDQLTFEREVSDDFAIMIPAGMWHNVTNTGDVPMKLYSIYAPPEHPFGTVHKTKADALAAEAEE</sequence>
<evidence type="ECO:0000313" key="2">
    <source>
        <dbReference type="EMBL" id="MBN8235829.1"/>
    </source>
</evidence>
<dbReference type="Pfam" id="PF07883">
    <property type="entry name" value="Cupin_2"/>
    <property type="match status" value="1"/>
</dbReference>